<dbReference type="AlphaFoldDB" id="A0A124GNL0"/>
<organism evidence="1">
    <name type="scientific">Picea glauca</name>
    <name type="common">White spruce</name>
    <name type="synonym">Pinus glauca</name>
    <dbReference type="NCBI Taxonomy" id="3330"/>
    <lineage>
        <taxon>Eukaryota</taxon>
        <taxon>Viridiplantae</taxon>
        <taxon>Streptophyta</taxon>
        <taxon>Embryophyta</taxon>
        <taxon>Tracheophyta</taxon>
        <taxon>Spermatophyta</taxon>
        <taxon>Pinopsida</taxon>
        <taxon>Pinidae</taxon>
        <taxon>Conifers I</taxon>
        <taxon>Pinales</taxon>
        <taxon>Pinaceae</taxon>
        <taxon>Picea</taxon>
    </lineage>
</organism>
<name>A0A124GNL0_PICGL</name>
<sequence>MHVHVFCVPSIPTHMNSVKRAGERNRMTEMVDCFDHCVPDYHVSG</sequence>
<comment type="caution">
    <text evidence="1">The sequence shown here is derived from an EMBL/GenBank/DDBJ whole genome shotgun (WGS) entry which is preliminary data.</text>
</comment>
<proteinExistence type="predicted"/>
<dbReference type="EMBL" id="LKAM01000003">
    <property type="protein sequence ID" value="KUM49161.1"/>
    <property type="molecule type" value="Genomic_DNA"/>
</dbReference>
<keyword evidence="1" id="KW-0496">Mitochondrion</keyword>
<accession>A0A124GNL0</accession>
<evidence type="ECO:0000313" key="1">
    <source>
        <dbReference type="EMBL" id="KUM49161.1"/>
    </source>
</evidence>
<gene>
    <name evidence="1" type="ORF">ABT39_MTgene3710</name>
</gene>
<reference evidence="1" key="1">
    <citation type="journal article" date="2015" name="Genome Biol. Evol.">
        <title>Organellar Genomes of White Spruce (Picea glauca): Assembly and Annotation.</title>
        <authorList>
            <person name="Jackman S.D."/>
            <person name="Warren R.L."/>
            <person name="Gibb E.A."/>
            <person name="Vandervalk B.P."/>
            <person name="Mohamadi H."/>
            <person name="Chu J."/>
            <person name="Raymond A."/>
            <person name="Pleasance S."/>
            <person name="Coope R."/>
            <person name="Wildung M.R."/>
            <person name="Ritland C.E."/>
            <person name="Bousquet J."/>
            <person name="Jones S.J."/>
            <person name="Bohlmann J."/>
            <person name="Birol I."/>
        </authorList>
    </citation>
    <scope>NUCLEOTIDE SEQUENCE [LARGE SCALE GENOMIC DNA]</scope>
    <source>
        <tissue evidence="1">Flushing bud</tissue>
    </source>
</reference>
<protein>
    <submittedName>
        <fullName evidence="1">Uncharacterized protein</fullName>
    </submittedName>
</protein>
<geneLocation type="mitochondrion" evidence="1"/>